<reference evidence="3" key="1">
    <citation type="journal article" date="2019" name="Int. J. Syst. Evol. Microbiol.">
        <title>The Global Catalogue of Microorganisms (GCM) 10K type strain sequencing project: providing services to taxonomists for standard genome sequencing and annotation.</title>
        <authorList>
            <consortium name="The Broad Institute Genomics Platform"/>
            <consortium name="The Broad Institute Genome Sequencing Center for Infectious Disease"/>
            <person name="Wu L."/>
            <person name="Ma J."/>
        </authorList>
    </citation>
    <scope>NUCLEOTIDE SEQUENCE [LARGE SCALE GENOMIC DNA]</scope>
    <source>
        <strain evidence="3">JCM 4505</strain>
    </source>
</reference>
<dbReference type="Pfam" id="PF26627">
    <property type="entry name" value="MmpB"/>
    <property type="match status" value="1"/>
</dbReference>
<dbReference type="EMBL" id="BAAABV010000023">
    <property type="protein sequence ID" value="GAA0305907.1"/>
    <property type="molecule type" value="Genomic_DNA"/>
</dbReference>
<evidence type="ECO:0000313" key="2">
    <source>
        <dbReference type="EMBL" id="GAA0305907.1"/>
    </source>
</evidence>
<sequence>MLWSDPKDEPPKDMRDAQAMLRRMLVVLLLATLVGVYVLGVAPF</sequence>
<evidence type="ECO:0000256" key="1">
    <source>
        <dbReference type="SAM" id="Phobius"/>
    </source>
</evidence>
<feature type="transmembrane region" description="Helical" evidence="1">
    <location>
        <begin position="21"/>
        <end position="42"/>
    </location>
</feature>
<comment type="caution">
    <text evidence="2">The sequence shown here is derived from an EMBL/GenBank/DDBJ whole genome shotgun (WGS) entry which is preliminary data.</text>
</comment>
<dbReference type="NCBIfam" id="NF047320">
    <property type="entry name" value="morpho_MmpB"/>
    <property type="match status" value="1"/>
</dbReference>
<protein>
    <submittedName>
        <fullName evidence="2">Uncharacterized protein</fullName>
    </submittedName>
</protein>
<keyword evidence="3" id="KW-1185">Reference proteome</keyword>
<gene>
    <name evidence="2" type="ORF">GCM10010302_50710</name>
</gene>
<organism evidence="2 3">
    <name type="scientific">Streptomyces polychromogenes</name>
    <dbReference type="NCBI Taxonomy" id="67342"/>
    <lineage>
        <taxon>Bacteria</taxon>
        <taxon>Bacillati</taxon>
        <taxon>Actinomycetota</taxon>
        <taxon>Actinomycetes</taxon>
        <taxon>Kitasatosporales</taxon>
        <taxon>Streptomycetaceae</taxon>
        <taxon>Streptomyces</taxon>
    </lineage>
</organism>
<keyword evidence="1" id="KW-1133">Transmembrane helix</keyword>
<dbReference type="InterPro" id="IPR058070">
    <property type="entry name" value="MmpB-like"/>
</dbReference>
<keyword evidence="1" id="KW-0472">Membrane</keyword>
<keyword evidence="1" id="KW-0812">Transmembrane</keyword>
<proteinExistence type="predicted"/>
<name>A0ABP3F5V9_9ACTN</name>
<accession>A0ABP3F5V9</accession>
<evidence type="ECO:0000313" key="3">
    <source>
        <dbReference type="Proteomes" id="UP001501867"/>
    </source>
</evidence>
<dbReference type="RefSeq" id="WP_344163986.1">
    <property type="nucleotide sequence ID" value="NZ_BAAABV010000023.1"/>
</dbReference>
<dbReference type="Proteomes" id="UP001501867">
    <property type="component" value="Unassembled WGS sequence"/>
</dbReference>